<proteinExistence type="predicted"/>
<protein>
    <submittedName>
        <fullName evidence="1">Uncharacterized protein</fullName>
    </submittedName>
</protein>
<dbReference type="Proteomes" id="UP001212152">
    <property type="component" value="Unassembled WGS sequence"/>
</dbReference>
<reference evidence="1" key="1">
    <citation type="submission" date="2020-05" db="EMBL/GenBank/DDBJ databases">
        <title>Phylogenomic resolution of chytrid fungi.</title>
        <authorList>
            <person name="Stajich J.E."/>
            <person name="Amses K."/>
            <person name="Simmons R."/>
            <person name="Seto K."/>
            <person name="Myers J."/>
            <person name="Bonds A."/>
            <person name="Quandt C.A."/>
            <person name="Barry K."/>
            <person name="Liu P."/>
            <person name="Grigoriev I."/>
            <person name="Longcore J.E."/>
            <person name="James T.Y."/>
        </authorList>
    </citation>
    <scope>NUCLEOTIDE SEQUENCE</scope>
    <source>
        <strain evidence="1">JEL0379</strain>
    </source>
</reference>
<gene>
    <name evidence="1" type="ORF">HDU87_001712</name>
</gene>
<name>A0AAD5XN86_9FUNG</name>
<organism evidence="1 2">
    <name type="scientific">Geranomyces variabilis</name>
    <dbReference type="NCBI Taxonomy" id="109894"/>
    <lineage>
        <taxon>Eukaryota</taxon>
        <taxon>Fungi</taxon>
        <taxon>Fungi incertae sedis</taxon>
        <taxon>Chytridiomycota</taxon>
        <taxon>Chytridiomycota incertae sedis</taxon>
        <taxon>Chytridiomycetes</taxon>
        <taxon>Spizellomycetales</taxon>
        <taxon>Powellomycetaceae</taxon>
        <taxon>Geranomyces</taxon>
    </lineage>
</organism>
<dbReference type="EMBL" id="JADGJQ010000145">
    <property type="protein sequence ID" value="KAJ3167243.1"/>
    <property type="molecule type" value="Genomic_DNA"/>
</dbReference>
<accession>A0AAD5XN86</accession>
<evidence type="ECO:0000313" key="2">
    <source>
        <dbReference type="Proteomes" id="UP001212152"/>
    </source>
</evidence>
<evidence type="ECO:0000313" key="1">
    <source>
        <dbReference type="EMBL" id="KAJ3167243.1"/>
    </source>
</evidence>
<keyword evidence="2" id="KW-1185">Reference proteome</keyword>
<comment type="caution">
    <text evidence="1">The sequence shown here is derived from an EMBL/GenBank/DDBJ whole genome shotgun (WGS) entry which is preliminary data.</text>
</comment>
<sequence length="115" mass="13237">MPFEDTTETIGKAKDSQRLINAASTKQLLREFIEVHLMVRDLLQRLKVGKSRRQTVEKDLAHIFTEAEVQAVDIPGFRLYRYDQRLVPYHLPKRPDTRSTGEQAVLLGNLSGEVF</sequence>
<dbReference type="AlphaFoldDB" id="A0AAD5XN86"/>